<reference evidence="1" key="1">
    <citation type="submission" date="2021-01" db="EMBL/GenBank/DDBJ databases">
        <authorList>
            <consortium name="Genoscope - CEA"/>
            <person name="William W."/>
        </authorList>
    </citation>
    <scope>NUCLEOTIDE SEQUENCE</scope>
</reference>
<protein>
    <submittedName>
        <fullName evidence="1">Uncharacterized protein</fullName>
    </submittedName>
</protein>
<gene>
    <name evidence="1" type="ORF">PSON_ATCC_30995.1.T2630001</name>
</gene>
<dbReference type="Proteomes" id="UP000692954">
    <property type="component" value="Unassembled WGS sequence"/>
</dbReference>
<dbReference type="EMBL" id="CAJJDN010000263">
    <property type="protein sequence ID" value="CAD8130102.1"/>
    <property type="molecule type" value="Genomic_DNA"/>
</dbReference>
<evidence type="ECO:0000313" key="1">
    <source>
        <dbReference type="EMBL" id="CAD8130102.1"/>
    </source>
</evidence>
<organism evidence="1 2">
    <name type="scientific">Paramecium sonneborni</name>
    <dbReference type="NCBI Taxonomy" id="65129"/>
    <lineage>
        <taxon>Eukaryota</taxon>
        <taxon>Sar</taxon>
        <taxon>Alveolata</taxon>
        <taxon>Ciliophora</taxon>
        <taxon>Intramacronucleata</taxon>
        <taxon>Oligohymenophorea</taxon>
        <taxon>Peniculida</taxon>
        <taxon>Parameciidae</taxon>
        <taxon>Paramecium</taxon>
    </lineage>
</organism>
<sequence>MILSALVVQYFAQHEQIKYMIGDNQGITFKIIIMFIDVSGLEILQRVFQNQKMKDLNQQPFDDDRLKFSGDAIMVVLPPFYKQDIKQLHYDLSLTWRIALQNLLDIQNKLNDSFNLSNLKLSVKIDFEQEILILYIQVKFIIDQNIYLQENHYNKYFKVNIVLLKDMNQQTIIFNLKQLIMIINNLISQIKLKSTLIIYNMDNDNVFEMIIKLPYFKEYMYVNELNTNNN</sequence>
<evidence type="ECO:0000313" key="2">
    <source>
        <dbReference type="Proteomes" id="UP000692954"/>
    </source>
</evidence>
<comment type="caution">
    <text evidence="1">The sequence shown here is derived from an EMBL/GenBank/DDBJ whole genome shotgun (WGS) entry which is preliminary data.</text>
</comment>
<keyword evidence="2" id="KW-1185">Reference proteome</keyword>
<proteinExistence type="predicted"/>
<dbReference type="OrthoDB" id="194468at2759"/>
<dbReference type="AlphaFoldDB" id="A0A8S1RS63"/>
<accession>A0A8S1RS63</accession>
<name>A0A8S1RS63_9CILI</name>